<evidence type="ECO:0000313" key="2">
    <source>
        <dbReference type="EMBL" id="KAK1689323.1"/>
    </source>
</evidence>
<proteinExistence type="predicted"/>
<sequence>MHVVAPNSSRRIIACIDGTWNNEDGREGIGVDKTPLEAWNEGITGAGYAARVVADLLHRLTLKQVPEDKAKDMELWSSIKRLARLSLNEGDVRRGQEYRFCLENTRDPPKIKFLVLFDTVKMVLTKDPFNETVGTDVSFVEDVRHALALNEERRALPLLPIGLSEDGHVKGSYLQAWFVGAHADMGGGAERDGLSLYPLQWMFIESKSRGLVPYHEPPNRIKGLIESPLDLAFPESSPLLALLEARAPVADTGFIEQNLWTFRYSSRAEIIISTSHWVNINSGALAGLKLAKRQIFDAEGFGILQGYNTNWMQKAFKGIQGYLIEFRKCSSLMPMSNGVGKSTLLNRVLGIPTTEVNAVQRGKHDITKAFGSDQHPGIIFHDSEVLNGKHQGSLGIQEISSGSDRHQSASSIGPSKCLETGIESTNSTATLTKVLCREIAQGSFGLPETNVAEIDKIHRDVVWMNLAPFIAQNVSQSDLIRKGAVYLTMSTDIGGISLDAGAMLLEAPAAARMIFKCACDLILILENAYRYYGKTVGCGKIKHVAKAYIKSKVLILKDDVRVTRTRRRAVHGDINELIPTTSKRGEGEF</sequence>
<dbReference type="PANTHER" id="PTHR33840">
    <property type="match status" value="1"/>
</dbReference>
<dbReference type="AlphaFoldDB" id="A0AAJ0F197"/>
<reference evidence="2" key="1">
    <citation type="submission" date="2021-06" db="EMBL/GenBank/DDBJ databases">
        <title>Comparative genomics, transcriptomics and evolutionary studies reveal genomic signatures of adaptation to plant cell wall in hemibiotrophic fungi.</title>
        <authorList>
            <consortium name="DOE Joint Genome Institute"/>
            <person name="Baroncelli R."/>
            <person name="Diaz J.F."/>
            <person name="Benocci T."/>
            <person name="Peng M."/>
            <person name="Battaglia E."/>
            <person name="Haridas S."/>
            <person name="Andreopoulos W."/>
            <person name="Labutti K."/>
            <person name="Pangilinan J."/>
            <person name="Floch G.L."/>
            <person name="Makela M.R."/>
            <person name="Henrissat B."/>
            <person name="Grigoriev I.V."/>
            <person name="Crouch J.A."/>
            <person name="De Vries R.P."/>
            <person name="Sukno S.A."/>
            <person name="Thon M.R."/>
        </authorList>
    </citation>
    <scope>NUCLEOTIDE SEQUENCE</scope>
    <source>
        <strain evidence="2">CBS 193.32</strain>
    </source>
</reference>
<gene>
    <name evidence="2" type="ORF">BDP55DRAFT_759517</name>
</gene>
<dbReference type="Pfam" id="PF09994">
    <property type="entry name" value="T6SS_Tle1-like_cat"/>
    <property type="match status" value="1"/>
</dbReference>
<feature type="domain" description="T6SS Phospholipase effector Tle1-like catalytic" evidence="1">
    <location>
        <begin position="47"/>
        <end position="203"/>
    </location>
</feature>
<evidence type="ECO:0000313" key="3">
    <source>
        <dbReference type="Proteomes" id="UP001224890"/>
    </source>
</evidence>
<dbReference type="RefSeq" id="XP_060433018.1">
    <property type="nucleotide sequence ID" value="XM_060580829.1"/>
</dbReference>
<dbReference type="EMBL" id="JAHMHR010000008">
    <property type="protein sequence ID" value="KAK1689323.1"/>
    <property type="molecule type" value="Genomic_DNA"/>
</dbReference>
<comment type="caution">
    <text evidence="2">The sequence shown here is derived from an EMBL/GenBank/DDBJ whole genome shotgun (WGS) entry which is preliminary data.</text>
</comment>
<evidence type="ECO:0000259" key="1">
    <source>
        <dbReference type="Pfam" id="PF09994"/>
    </source>
</evidence>
<keyword evidence="3" id="KW-1185">Reference proteome</keyword>
<dbReference type="Proteomes" id="UP001224890">
    <property type="component" value="Unassembled WGS sequence"/>
</dbReference>
<dbReference type="InterPro" id="IPR018712">
    <property type="entry name" value="Tle1-like_cat"/>
</dbReference>
<name>A0AAJ0F197_9PEZI</name>
<dbReference type="PANTHER" id="PTHR33840:SF1">
    <property type="entry name" value="TLE1 PHOSPHOLIPASE DOMAIN-CONTAINING PROTEIN"/>
    <property type="match status" value="1"/>
</dbReference>
<dbReference type="GeneID" id="85465355"/>
<protein>
    <recommendedName>
        <fullName evidence="1">T6SS Phospholipase effector Tle1-like catalytic domain-containing protein</fullName>
    </recommendedName>
</protein>
<accession>A0AAJ0F197</accession>
<organism evidence="2 3">
    <name type="scientific">Colletotrichum godetiae</name>
    <dbReference type="NCBI Taxonomy" id="1209918"/>
    <lineage>
        <taxon>Eukaryota</taxon>
        <taxon>Fungi</taxon>
        <taxon>Dikarya</taxon>
        <taxon>Ascomycota</taxon>
        <taxon>Pezizomycotina</taxon>
        <taxon>Sordariomycetes</taxon>
        <taxon>Hypocreomycetidae</taxon>
        <taxon>Glomerellales</taxon>
        <taxon>Glomerellaceae</taxon>
        <taxon>Colletotrichum</taxon>
        <taxon>Colletotrichum acutatum species complex</taxon>
    </lineage>
</organism>